<feature type="domain" description="Carboxymuconolactone decarboxylase-like" evidence="2">
    <location>
        <begin position="203"/>
        <end position="286"/>
    </location>
</feature>
<dbReference type="Pfam" id="PF07883">
    <property type="entry name" value="Cupin_2"/>
    <property type="match status" value="1"/>
</dbReference>
<dbReference type="InterPro" id="IPR052512">
    <property type="entry name" value="4CMD/NDH-1_regulator"/>
</dbReference>
<feature type="domain" description="Carboxymuconolactone decarboxylase-like" evidence="2">
    <location>
        <begin position="348"/>
        <end position="423"/>
    </location>
</feature>
<evidence type="ECO:0000313" key="5">
    <source>
        <dbReference type="Proteomes" id="UP000323119"/>
    </source>
</evidence>
<feature type="signal peptide" evidence="1">
    <location>
        <begin position="1"/>
        <end position="23"/>
    </location>
</feature>
<dbReference type="Gene3D" id="2.60.120.10">
    <property type="entry name" value="Jelly Rolls"/>
    <property type="match status" value="1"/>
</dbReference>
<dbReference type="AlphaFoldDB" id="A0A9P4DPL0"/>
<keyword evidence="1" id="KW-0732">Signal</keyword>
<evidence type="ECO:0000256" key="1">
    <source>
        <dbReference type="SAM" id="SignalP"/>
    </source>
</evidence>
<dbReference type="InterPro" id="IPR013096">
    <property type="entry name" value="Cupin_2"/>
</dbReference>
<name>A0A9P4DPL0_9BACT</name>
<evidence type="ECO:0000259" key="2">
    <source>
        <dbReference type="Pfam" id="PF02627"/>
    </source>
</evidence>
<dbReference type="InterPro" id="IPR047263">
    <property type="entry name" value="HNL-like_cupin"/>
</dbReference>
<dbReference type="InterPro" id="IPR014710">
    <property type="entry name" value="RmlC-like_jellyroll"/>
</dbReference>
<feature type="chain" id="PRO_5040191729" evidence="1">
    <location>
        <begin position="24"/>
        <end position="429"/>
    </location>
</feature>
<dbReference type="PANTHER" id="PTHR33570">
    <property type="entry name" value="4-CARBOXYMUCONOLACTONE DECARBOXYLASE FAMILY PROTEIN"/>
    <property type="match status" value="1"/>
</dbReference>
<evidence type="ECO:0000259" key="3">
    <source>
        <dbReference type="Pfam" id="PF07883"/>
    </source>
</evidence>
<feature type="domain" description="Cupin type-2" evidence="3">
    <location>
        <begin position="78"/>
        <end position="134"/>
    </location>
</feature>
<proteinExistence type="predicted"/>
<dbReference type="Pfam" id="PF02627">
    <property type="entry name" value="CMD"/>
    <property type="match status" value="2"/>
</dbReference>
<reference evidence="4 5" key="1">
    <citation type="journal article" date="2019" name="Nat. Med.">
        <title>A library of human gut bacterial isolates paired with longitudinal multiomics data enables mechanistic microbiome research.</title>
        <authorList>
            <person name="Poyet M."/>
            <person name="Groussin M."/>
            <person name="Gibbons S.M."/>
            <person name="Avila-Pacheco J."/>
            <person name="Jiang X."/>
            <person name="Kearney S.M."/>
            <person name="Perrotta A.R."/>
            <person name="Berdy B."/>
            <person name="Zhao S."/>
            <person name="Lieberman T.D."/>
            <person name="Swanson P.K."/>
            <person name="Smith M."/>
            <person name="Roesemann S."/>
            <person name="Alexander J.E."/>
            <person name="Rich S.A."/>
            <person name="Livny J."/>
            <person name="Vlamakis H."/>
            <person name="Clish C."/>
            <person name="Bullock K."/>
            <person name="Deik A."/>
            <person name="Scott J."/>
            <person name="Pierce K.A."/>
            <person name="Xavier R.J."/>
            <person name="Alm E.J."/>
        </authorList>
    </citation>
    <scope>NUCLEOTIDE SEQUENCE [LARGE SCALE GENOMIC DNA]</scope>
    <source>
        <strain evidence="4 5">BIOML-A204</strain>
    </source>
</reference>
<gene>
    <name evidence="4" type="ORF">F2S36_03570</name>
</gene>
<dbReference type="SUPFAM" id="SSF51182">
    <property type="entry name" value="RmlC-like cupins"/>
    <property type="match status" value="1"/>
</dbReference>
<dbReference type="RefSeq" id="WP_022333677.1">
    <property type="nucleotide sequence ID" value="NZ_JBDFUH010000121.1"/>
</dbReference>
<dbReference type="PANTHER" id="PTHR33570:SF2">
    <property type="entry name" value="CARBOXYMUCONOLACTONE DECARBOXYLASE-LIKE DOMAIN-CONTAINING PROTEIN"/>
    <property type="match status" value="1"/>
</dbReference>
<dbReference type="Proteomes" id="UP000323119">
    <property type="component" value="Unassembled WGS sequence"/>
</dbReference>
<dbReference type="CDD" id="cd02233">
    <property type="entry name" value="cupin_HNL-like"/>
    <property type="match status" value="1"/>
</dbReference>
<dbReference type="GO" id="GO:0051920">
    <property type="term" value="F:peroxiredoxin activity"/>
    <property type="evidence" value="ECO:0007669"/>
    <property type="project" value="InterPro"/>
</dbReference>
<accession>A0A9P4DPL0</accession>
<dbReference type="InterPro" id="IPR003779">
    <property type="entry name" value="CMD-like"/>
</dbReference>
<organism evidence="4 5">
    <name type="scientific">Alistipes onderdonkii</name>
    <dbReference type="NCBI Taxonomy" id="328813"/>
    <lineage>
        <taxon>Bacteria</taxon>
        <taxon>Pseudomonadati</taxon>
        <taxon>Bacteroidota</taxon>
        <taxon>Bacteroidia</taxon>
        <taxon>Bacteroidales</taxon>
        <taxon>Rikenellaceae</taxon>
        <taxon>Alistipes</taxon>
    </lineage>
</organism>
<comment type="caution">
    <text evidence="4">The sequence shown here is derived from an EMBL/GenBank/DDBJ whole genome shotgun (WGS) entry which is preliminary data.</text>
</comment>
<dbReference type="InterPro" id="IPR029032">
    <property type="entry name" value="AhpD-like"/>
</dbReference>
<sequence>MKKGILAAFVVALALTLTAEIFAQTNDTGNMETKERIYGSVFPRGEKLPEMFAKYFTGQAYLARLTHDQALNCPVSNVTFEPGCRNNWHSHTGGQLLVAVSGRGYYQAKGEPARELLPGDVVEIGPGVVHWHGAAPDSWFSHLAVETNPQTNRNTWLEPVDDAQYAAATAPAAAVVPQLGAEALRNRAELFSGDASGLGATDPELIEIFDNFAFGEVAGYGDLDTPTRMMCILASCIAAQGQSEFRTMLAGALNAGVTPVEAKEVLYQAVPYVGMAKVLDFVHIANDVLVTRGVALPLEGQSTTSPGTRFERGLAVQKAIFGAGHIDALREAAPEGQKHIQDYLSMNCFGDYVTRGGLDARTRELLTFSMLLTLGGCEPQLKGHIRGNLNLRNDKRTLLTVITQLLPYVGYPRSLNAIACLNEVAPGNE</sequence>
<dbReference type="Gene3D" id="1.20.1290.10">
    <property type="entry name" value="AhpD-like"/>
    <property type="match status" value="1"/>
</dbReference>
<evidence type="ECO:0000313" key="4">
    <source>
        <dbReference type="EMBL" id="KAA2562893.1"/>
    </source>
</evidence>
<dbReference type="InterPro" id="IPR011051">
    <property type="entry name" value="RmlC_Cupin_sf"/>
</dbReference>
<dbReference type="SUPFAM" id="SSF69118">
    <property type="entry name" value="AhpD-like"/>
    <property type="match status" value="1"/>
</dbReference>
<protein>
    <submittedName>
        <fullName evidence="4">Cupin domain-containing protein</fullName>
    </submittedName>
</protein>
<dbReference type="EMBL" id="VVUY01000003">
    <property type="protein sequence ID" value="KAA2562893.1"/>
    <property type="molecule type" value="Genomic_DNA"/>
</dbReference>